<reference evidence="1" key="2">
    <citation type="submission" date="2022-01" db="EMBL/GenBank/DDBJ databases">
        <authorList>
            <person name="Yamashiro T."/>
            <person name="Shiraishi A."/>
            <person name="Satake H."/>
            <person name="Nakayama K."/>
        </authorList>
    </citation>
    <scope>NUCLEOTIDE SEQUENCE</scope>
</reference>
<proteinExistence type="predicted"/>
<dbReference type="EMBL" id="BQNB010011672">
    <property type="protein sequence ID" value="GJS93644.1"/>
    <property type="molecule type" value="Genomic_DNA"/>
</dbReference>
<evidence type="ECO:0000313" key="1">
    <source>
        <dbReference type="EMBL" id="GJS93644.1"/>
    </source>
</evidence>
<keyword evidence="2" id="KW-1185">Reference proteome</keyword>
<comment type="caution">
    <text evidence="1">The sequence shown here is derived from an EMBL/GenBank/DDBJ whole genome shotgun (WGS) entry which is preliminary data.</text>
</comment>
<evidence type="ECO:0000313" key="2">
    <source>
        <dbReference type="Proteomes" id="UP001151760"/>
    </source>
</evidence>
<protein>
    <submittedName>
        <fullName evidence="1">Uncharacterized protein</fullName>
    </submittedName>
</protein>
<organism evidence="1 2">
    <name type="scientific">Tanacetum coccineum</name>
    <dbReference type="NCBI Taxonomy" id="301880"/>
    <lineage>
        <taxon>Eukaryota</taxon>
        <taxon>Viridiplantae</taxon>
        <taxon>Streptophyta</taxon>
        <taxon>Embryophyta</taxon>
        <taxon>Tracheophyta</taxon>
        <taxon>Spermatophyta</taxon>
        <taxon>Magnoliopsida</taxon>
        <taxon>eudicotyledons</taxon>
        <taxon>Gunneridae</taxon>
        <taxon>Pentapetalae</taxon>
        <taxon>asterids</taxon>
        <taxon>campanulids</taxon>
        <taxon>Asterales</taxon>
        <taxon>Asteraceae</taxon>
        <taxon>Asteroideae</taxon>
        <taxon>Anthemideae</taxon>
        <taxon>Anthemidinae</taxon>
        <taxon>Tanacetum</taxon>
    </lineage>
</organism>
<reference evidence="1" key="1">
    <citation type="journal article" date="2022" name="Int. J. Mol. Sci.">
        <title>Draft Genome of Tanacetum Coccineum: Genomic Comparison of Closely Related Tanacetum-Family Plants.</title>
        <authorList>
            <person name="Yamashiro T."/>
            <person name="Shiraishi A."/>
            <person name="Nakayama K."/>
            <person name="Satake H."/>
        </authorList>
    </citation>
    <scope>NUCLEOTIDE SEQUENCE</scope>
</reference>
<accession>A0ABQ4ZTL7</accession>
<dbReference type="Proteomes" id="UP001151760">
    <property type="component" value="Unassembled WGS sequence"/>
</dbReference>
<name>A0ABQ4ZTL7_9ASTR</name>
<sequence length="103" mass="11262">MVSPSREVNFPNSRNIGLYILYGQTINPVIAFFNGVHISLAVLHASTVTSSCELLVECFSAACTAAMSTLVGVYGLQKDVIPQIFTIRFSVRSVEDSFVLKME</sequence>
<gene>
    <name evidence="1" type="ORF">Tco_0800612</name>
</gene>